<feature type="transmembrane region" description="Helical" evidence="2">
    <location>
        <begin position="137"/>
        <end position="160"/>
    </location>
</feature>
<dbReference type="Proteomes" id="UP000799438">
    <property type="component" value="Unassembled WGS sequence"/>
</dbReference>
<keyword evidence="2" id="KW-0812">Transmembrane</keyword>
<keyword evidence="2" id="KW-1133">Transmembrane helix</keyword>
<keyword evidence="4" id="KW-1185">Reference proteome</keyword>
<proteinExistence type="predicted"/>
<protein>
    <submittedName>
        <fullName evidence="3">Uncharacterized protein</fullName>
    </submittedName>
</protein>
<feature type="transmembrane region" description="Helical" evidence="2">
    <location>
        <begin position="176"/>
        <end position="196"/>
    </location>
</feature>
<dbReference type="EMBL" id="ML995490">
    <property type="protein sequence ID" value="KAF2140405.1"/>
    <property type="molecule type" value="Genomic_DNA"/>
</dbReference>
<evidence type="ECO:0000256" key="2">
    <source>
        <dbReference type="SAM" id="Phobius"/>
    </source>
</evidence>
<feature type="transmembrane region" description="Helical" evidence="2">
    <location>
        <begin position="38"/>
        <end position="58"/>
    </location>
</feature>
<feature type="compositionally biased region" description="Basic and acidic residues" evidence="1">
    <location>
        <begin position="437"/>
        <end position="452"/>
    </location>
</feature>
<keyword evidence="2" id="KW-0472">Membrane</keyword>
<dbReference type="AlphaFoldDB" id="A0A6A6BAY7"/>
<evidence type="ECO:0000313" key="4">
    <source>
        <dbReference type="Proteomes" id="UP000799438"/>
    </source>
</evidence>
<evidence type="ECO:0000313" key="3">
    <source>
        <dbReference type="EMBL" id="KAF2140405.1"/>
    </source>
</evidence>
<sequence length="452" mass="50694">MEETPQQPNSRDVSSTTDDDRYQYGSALKSTLCFSTRALATLGTCSILSLPILLFVFWDRPSKPCMDGNLELADNSPYDVKTIFAITAGFGSFDFGIAKTIDIIFDLFVGRGGQLLLGIIAYPIISNAVLHEMETHPASYAFFTSISFNTTSIPTVFYAVKHTARRCRQNWNLKSFLYGIGISLSILYVIAFPTLISATTGYSTSQEPAVNMEDGTIVLLSKFQSCAYVIIDGSRIEGYPDNFCVKESWGSIYSKKAEYPHNPYASTESYYNNYIKQEGPSSGLSFFSGEQIRLEGALLNIELNGYAFENKTYSGKVLEEKGFCKPDDAQDKMYQWGFSYLLLLIMVLLTYAWTAIILMLRWDTKRHSRLAKSKRGLGTYRAILDISRAMQVQLGDKSQYFTNKELEKRLEKAPEGIQYYFPDEIGQAEAVSQESDDSTHENSAHTSARAEV</sequence>
<dbReference type="GeneID" id="54303816"/>
<evidence type="ECO:0000256" key="1">
    <source>
        <dbReference type="SAM" id="MobiDB-lite"/>
    </source>
</evidence>
<dbReference type="RefSeq" id="XP_033396118.1">
    <property type="nucleotide sequence ID" value="XM_033546310.1"/>
</dbReference>
<feature type="transmembrane region" description="Helical" evidence="2">
    <location>
        <begin position="104"/>
        <end position="125"/>
    </location>
</feature>
<feature type="region of interest" description="Disordered" evidence="1">
    <location>
        <begin position="429"/>
        <end position="452"/>
    </location>
</feature>
<accession>A0A6A6BAY7</accession>
<organism evidence="3 4">
    <name type="scientific">Aplosporella prunicola CBS 121167</name>
    <dbReference type="NCBI Taxonomy" id="1176127"/>
    <lineage>
        <taxon>Eukaryota</taxon>
        <taxon>Fungi</taxon>
        <taxon>Dikarya</taxon>
        <taxon>Ascomycota</taxon>
        <taxon>Pezizomycotina</taxon>
        <taxon>Dothideomycetes</taxon>
        <taxon>Dothideomycetes incertae sedis</taxon>
        <taxon>Botryosphaeriales</taxon>
        <taxon>Aplosporellaceae</taxon>
        <taxon>Aplosporella</taxon>
    </lineage>
</organism>
<reference evidence="3" key="1">
    <citation type="journal article" date="2020" name="Stud. Mycol.">
        <title>101 Dothideomycetes genomes: a test case for predicting lifestyles and emergence of pathogens.</title>
        <authorList>
            <person name="Haridas S."/>
            <person name="Albert R."/>
            <person name="Binder M."/>
            <person name="Bloem J."/>
            <person name="Labutti K."/>
            <person name="Salamov A."/>
            <person name="Andreopoulos B."/>
            <person name="Baker S."/>
            <person name="Barry K."/>
            <person name="Bills G."/>
            <person name="Bluhm B."/>
            <person name="Cannon C."/>
            <person name="Castanera R."/>
            <person name="Culley D."/>
            <person name="Daum C."/>
            <person name="Ezra D."/>
            <person name="Gonzalez J."/>
            <person name="Henrissat B."/>
            <person name="Kuo A."/>
            <person name="Liang C."/>
            <person name="Lipzen A."/>
            <person name="Lutzoni F."/>
            <person name="Magnuson J."/>
            <person name="Mondo S."/>
            <person name="Nolan M."/>
            <person name="Ohm R."/>
            <person name="Pangilinan J."/>
            <person name="Park H.-J."/>
            <person name="Ramirez L."/>
            <person name="Alfaro M."/>
            <person name="Sun H."/>
            <person name="Tritt A."/>
            <person name="Yoshinaga Y."/>
            <person name="Zwiers L.-H."/>
            <person name="Turgeon B."/>
            <person name="Goodwin S."/>
            <person name="Spatafora J."/>
            <person name="Crous P."/>
            <person name="Grigoriev I."/>
        </authorList>
    </citation>
    <scope>NUCLEOTIDE SEQUENCE</scope>
    <source>
        <strain evidence="3">CBS 121167</strain>
    </source>
</reference>
<feature type="transmembrane region" description="Helical" evidence="2">
    <location>
        <begin position="338"/>
        <end position="360"/>
    </location>
</feature>
<gene>
    <name evidence="3" type="ORF">K452DRAFT_360019</name>
</gene>
<dbReference type="OrthoDB" id="3903561at2759"/>
<name>A0A6A6BAY7_9PEZI</name>